<feature type="transmembrane region" description="Helical" evidence="1">
    <location>
        <begin position="29"/>
        <end position="47"/>
    </location>
</feature>
<dbReference type="AlphaFoldDB" id="A0A4Q7NW33"/>
<protein>
    <submittedName>
        <fullName evidence="2">Uncharacterized protein</fullName>
    </submittedName>
</protein>
<keyword evidence="1" id="KW-0812">Transmembrane</keyword>
<dbReference type="PROSITE" id="PS51318">
    <property type="entry name" value="TAT"/>
    <property type="match status" value="1"/>
</dbReference>
<dbReference type="EMBL" id="SGXD01000001">
    <property type="protein sequence ID" value="RZS91496.1"/>
    <property type="molecule type" value="Genomic_DNA"/>
</dbReference>
<evidence type="ECO:0000313" key="3">
    <source>
        <dbReference type="Proteomes" id="UP000293638"/>
    </source>
</evidence>
<dbReference type="RefSeq" id="WP_130491558.1">
    <property type="nucleotide sequence ID" value="NZ_SGXD01000001.1"/>
</dbReference>
<dbReference type="Proteomes" id="UP000293638">
    <property type="component" value="Unassembled WGS sequence"/>
</dbReference>
<dbReference type="InterPro" id="IPR006311">
    <property type="entry name" value="TAT_signal"/>
</dbReference>
<accession>A0A4Q7NW33</accession>
<evidence type="ECO:0000313" key="2">
    <source>
        <dbReference type="EMBL" id="RZS91496.1"/>
    </source>
</evidence>
<name>A0A4Q7NW33_9ACTN</name>
<keyword evidence="1" id="KW-1133">Transmembrane helix</keyword>
<sequence>MSPRRAGLLLAGGAAVLLAAGLVAHLQAPYAVALALVPPALLAALLLQRSAGARTAPLPPPEVQERLGGRRELDRFAWSLSGVHGRVSEEALRLLRPVARERLRRAGVDVSFEDAAPGPAADAARALLGERAWATLTSPGGVLPRPSDVEHTIEVLEELCPSPATDRSPA</sequence>
<dbReference type="OrthoDB" id="5147815at2"/>
<gene>
    <name evidence="2" type="ORF">EV189_0738</name>
</gene>
<evidence type="ECO:0000256" key="1">
    <source>
        <dbReference type="SAM" id="Phobius"/>
    </source>
</evidence>
<keyword evidence="3" id="KW-1185">Reference proteome</keyword>
<proteinExistence type="predicted"/>
<keyword evidence="1" id="KW-0472">Membrane</keyword>
<reference evidence="2 3" key="1">
    <citation type="submission" date="2019-02" db="EMBL/GenBank/DDBJ databases">
        <title>Genomic Encyclopedia of Type Strains, Phase IV (KMG-IV): sequencing the most valuable type-strain genomes for metagenomic binning, comparative biology and taxonomic classification.</title>
        <authorList>
            <person name="Goeker M."/>
        </authorList>
    </citation>
    <scope>NUCLEOTIDE SEQUENCE [LARGE SCALE GENOMIC DNA]</scope>
    <source>
        <strain evidence="2 3">DSM 45622</strain>
    </source>
</reference>
<comment type="caution">
    <text evidence="2">The sequence shown here is derived from an EMBL/GenBank/DDBJ whole genome shotgun (WGS) entry which is preliminary data.</text>
</comment>
<organism evidence="2 3">
    <name type="scientific">Motilibacter rhizosphaerae</name>
    <dbReference type="NCBI Taxonomy" id="598652"/>
    <lineage>
        <taxon>Bacteria</taxon>
        <taxon>Bacillati</taxon>
        <taxon>Actinomycetota</taxon>
        <taxon>Actinomycetes</taxon>
        <taxon>Motilibacterales</taxon>
        <taxon>Motilibacteraceae</taxon>
        <taxon>Motilibacter</taxon>
    </lineage>
</organism>